<dbReference type="GO" id="GO:0016787">
    <property type="term" value="F:hydrolase activity"/>
    <property type="evidence" value="ECO:0007669"/>
    <property type="project" value="UniProtKB-KW"/>
</dbReference>
<dbReference type="EC" id="3.6.3.30" evidence="8"/>
<evidence type="ECO:0000256" key="5">
    <source>
        <dbReference type="ARBA" id="ARBA00022967"/>
    </source>
</evidence>
<feature type="domain" description="ABC transporter" evidence="7">
    <location>
        <begin position="27"/>
        <end position="257"/>
    </location>
</feature>
<dbReference type="CDD" id="cd03259">
    <property type="entry name" value="ABC_Carb_Solutes_like"/>
    <property type="match status" value="1"/>
</dbReference>
<dbReference type="SMART" id="SM00382">
    <property type="entry name" value="AAA"/>
    <property type="match status" value="1"/>
</dbReference>
<dbReference type="PANTHER" id="PTHR43875">
    <property type="entry name" value="MALTODEXTRIN IMPORT ATP-BINDING PROTEIN MSMX"/>
    <property type="match status" value="1"/>
</dbReference>
<dbReference type="InterPro" id="IPR017871">
    <property type="entry name" value="ABC_transporter-like_CS"/>
</dbReference>
<evidence type="ECO:0000259" key="7">
    <source>
        <dbReference type="PROSITE" id="PS50893"/>
    </source>
</evidence>
<keyword evidence="6" id="KW-0472">Membrane</keyword>
<protein>
    <submittedName>
        <fullName evidence="8">Ferric transporter ATP-binding subunit</fullName>
        <ecNumber evidence="8">3.6.3.20</ecNumber>
        <ecNumber evidence="8">3.6.3.30</ecNumber>
    </submittedName>
</protein>
<keyword evidence="4 8" id="KW-0067">ATP-binding</keyword>
<dbReference type="PROSITE" id="PS50893">
    <property type="entry name" value="ABC_TRANSPORTER_2"/>
    <property type="match status" value="1"/>
</dbReference>
<keyword evidence="3" id="KW-0547">Nucleotide-binding</keyword>
<evidence type="ECO:0000256" key="3">
    <source>
        <dbReference type="ARBA" id="ARBA00022741"/>
    </source>
</evidence>
<evidence type="ECO:0000256" key="1">
    <source>
        <dbReference type="ARBA" id="ARBA00022448"/>
    </source>
</evidence>
<dbReference type="Proteomes" id="UP000038647">
    <property type="component" value="Unassembled WGS sequence"/>
</dbReference>
<dbReference type="SUPFAM" id="SSF50331">
    <property type="entry name" value="MOP-like"/>
    <property type="match status" value="1"/>
</dbReference>
<dbReference type="InterPro" id="IPR047641">
    <property type="entry name" value="ABC_transpr_MalK/UgpC-like"/>
</dbReference>
<dbReference type="InterPro" id="IPR003439">
    <property type="entry name" value="ABC_transporter-like_ATP-bd"/>
</dbReference>
<dbReference type="Pfam" id="PF00005">
    <property type="entry name" value="ABC_tran"/>
    <property type="match status" value="1"/>
</dbReference>
<dbReference type="PANTHER" id="PTHR43875:SF15">
    <property type="entry name" value="TREHALOSE IMPORT ATP-BINDING PROTEIN SUGC"/>
    <property type="match status" value="1"/>
</dbReference>
<evidence type="ECO:0000313" key="9">
    <source>
        <dbReference type="Proteomes" id="UP000038647"/>
    </source>
</evidence>
<dbReference type="EC" id="3.6.3.20" evidence="8"/>
<proteinExistence type="predicted"/>
<dbReference type="NCBIfam" id="NF008513">
    <property type="entry name" value="PRK11432.1"/>
    <property type="match status" value="1"/>
</dbReference>
<accession>A0ABP1YQD1</accession>
<dbReference type="InterPro" id="IPR027417">
    <property type="entry name" value="P-loop_NTPase"/>
</dbReference>
<dbReference type="EMBL" id="CQEH01000007">
    <property type="protein sequence ID" value="CNL02418.1"/>
    <property type="molecule type" value="Genomic_DNA"/>
</dbReference>
<keyword evidence="5" id="KW-1278">Translocase</keyword>
<dbReference type="InterPro" id="IPR003593">
    <property type="entry name" value="AAA+_ATPase"/>
</dbReference>
<dbReference type="Gene3D" id="3.40.50.300">
    <property type="entry name" value="P-loop containing nucleotide triphosphate hydrolases"/>
    <property type="match status" value="1"/>
</dbReference>
<keyword evidence="8" id="KW-0378">Hydrolase</keyword>
<sequence>MSIINAMSTINAVSDIKTPSADKKHFVELKHVTKRFGSNTVIDDLSLAIPKGEMVTLLGPSGCGKTTVLRLVAGLEKPSSGQIFIDGEDVTDRSIQQRDICMVFQSYALFPHMSLGENIGYGLKMLGRPKDEIRDRVQEALALVDLEGFADRFVDQISGGQQQRVALARALILKPKVLLFDEPLSNLDANLRRSMRDKIRELQQQFNITSLYVTHDQSEAFAVSDTVLVMNKGKIMQIGAPQELYRQPASHFMASFMASFMGDANVFPANIHSSSVEIFGYHIPKPQGFAPELQQSTVGVRPEAITLSQQGEASQRCIINKVAYMGPQYEVLVDWQGQSLLLQVNATQLQPAPGDSYYLQIHPYGMFVLAETPR</sequence>
<dbReference type="InterPro" id="IPR013611">
    <property type="entry name" value="Transp-assoc_OB_typ2"/>
</dbReference>
<dbReference type="GO" id="GO:0005524">
    <property type="term" value="F:ATP binding"/>
    <property type="evidence" value="ECO:0007669"/>
    <property type="project" value="UniProtKB-KW"/>
</dbReference>
<dbReference type="PROSITE" id="PS00211">
    <property type="entry name" value="ABC_TRANSPORTER_1"/>
    <property type="match status" value="1"/>
</dbReference>
<reference evidence="8 9" key="1">
    <citation type="submission" date="2015-03" db="EMBL/GenBank/DDBJ databases">
        <authorList>
            <consortium name="Pathogen Informatics"/>
            <person name="Murphy D."/>
        </authorList>
    </citation>
    <scope>NUCLEOTIDE SEQUENCE [LARGE SCALE GENOMIC DNA]</scope>
    <source>
        <strain evidence="8 9">IP08791</strain>
    </source>
</reference>
<dbReference type="SUPFAM" id="SSF52540">
    <property type="entry name" value="P-loop containing nucleoside triphosphate hydrolases"/>
    <property type="match status" value="1"/>
</dbReference>
<keyword evidence="9" id="KW-1185">Reference proteome</keyword>
<evidence type="ECO:0000256" key="4">
    <source>
        <dbReference type="ARBA" id="ARBA00022840"/>
    </source>
</evidence>
<evidence type="ECO:0000256" key="2">
    <source>
        <dbReference type="ARBA" id="ARBA00022475"/>
    </source>
</evidence>
<dbReference type="InterPro" id="IPR008995">
    <property type="entry name" value="Mo/tungstate-bd_C_term_dom"/>
</dbReference>
<name>A0ABP1YQD1_YERAL</name>
<comment type="caution">
    <text evidence="8">The sequence shown here is derived from an EMBL/GenBank/DDBJ whole genome shotgun (WGS) entry which is preliminary data.</text>
</comment>
<keyword evidence="1" id="KW-0813">Transport</keyword>
<dbReference type="Pfam" id="PF08402">
    <property type="entry name" value="TOBE_2"/>
    <property type="match status" value="1"/>
</dbReference>
<gene>
    <name evidence="8" type="primary">fbpC</name>
    <name evidence="8" type="ORF">ERS137966_02003</name>
</gene>
<evidence type="ECO:0000256" key="6">
    <source>
        <dbReference type="ARBA" id="ARBA00023136"/>
    </source>
</evidence>
<evidence type="ECO:0000313" key="8">
    <source>
        <dbReference type="EMBL" id="CNL02418.1"/>
    </source>
</evidence>
<dbReference type="InterPro" id="IPR015853">
    <property type="entry name" value="ABC_transpr_FbpC"/>
</dbReference>
<keyword evidence="2" id="KW-1003">Cell membrane</keyword>
<organism evidence="8 9">
    <name type="scientific">Yersinia aldovae</name>
    <dbReference type="NCBI Taxonomy" id="29483"/>
    <lineage>
        <taxon>Bacteria</taxon>
        <taxon>Pseudomonadati</taxon>
        <taxon>Pseudomonadota</taxon>
        <taxon>Gammaproteobacteria</taxon>
        <taxon>Enterobacterales</taxon>
        <taxon>Yersiniaceae</taxon>
        <taxon>Yersinia</taxon>
    </lineage>
</organism>